<feature type="compositionally biased region" description="Pro residues" evidence="1">
    <location>
        <begin position="79"/>
        <end position="100"/>
    </location>
</feature>
<proteinExistence type="predicted"/>
<name>G2P8V4_STRV4</name>
<keyword evidence="2" id="KW-0812">Transmembrane</keyword>
<feature type="compositionally biased region" description="Pro residues" evidence="1">
    <location>
        <begin position="115"/>
        <end position="140"/>
    </location>
</feature>
<sequence length="782" mass="81633">MATPLDTPSAHQAPTPQPEPDATPLPKPDTGATPEPDPSRPPEPNTGAPPKPNASPPPEPDGTPPPDADTGAAPEPDAARPPEPNTHTPPEPNATPPPEPDTGATPEPDTGATPEPDPSRPPKPNTHTPPEPNATPPPKPDTGATPEPDPSRPPERDAGAAPKPDGAPPPEPATSAPAEPNTHAAAGPGVWRRGRAIAGLTLVAALVMLGHAAVPNQVGHLGSLVETFLPWTGLAVPLLLLCALVRRSATAAVAVVLPALIWCSLFGGMLLDKRAEGGDLTVVTHNVDEHNPHPARTARALAASGADVLALEELGAATAEYESALADTYPYHTVRGTVGLWSRYPVDASRTVDIAPWPRALRAVVRTPKGPVTVFVAHLLSVRFSPVAGFTAAARDAAAHRLSAALRAEPRQRTVLLGDLNGTLDDRALSAVTSALRSAQSEAGAGFGLTWPASFPVARIDHILVRGVEPRSSWTLPATDSDHLPVAARLKLMTRPGTPSRRALAPGPRGEPRRLPLGYVELRGRPHRGGRDLRRRPRGFVRRAPGHAGAGHELPRLVRGLPCLRVGGRPARQMQGKAEQSAVPADADRAGAELVPHLGRYDGDMLQLEDGPLLALGVQPHLDLAEAGVLAEQPAHREQPRGFAAQDLTARVALELVVATELQVAAHRQEPAADPPRVGARVPYVLDRGVVGAPQQDGTGLAVGHLTGADLAVDVVDLVDDLAHDLCFLTGSTVAAAPLLEPPLPLASRQFGPQRVQPLLPETPELIQPPVDLPQGRGLDGV</sequence>
<keyword evidence="2" id="KW-1133">Transmembrane helix</keyword>
<evidence type="ECO:0000313" key="5">
    <source>
        <dbReference type="Proteomes" id="UP000008703"/>
    </source>
</evidence>
<feature type="domain" description="Endonuclease/exonuclease/phosphatase" evidence="3">
    <location>
        <begin position="283"/>
        <end position="483"/>
    </location>
</feature>
<dbReference type="Proteomes" id="UP000008703">
    <property type="component" value="Chromosome"/>
</dbReference>
<accession>G2P8V4</accession>
<dbReference type="SUPFAM" id="SSF56219">
    <property type="entry name" value="DNase I-like"/>
    <property type="match status" value="1"/>
</dbReference>
<dbReference type="eggNOG" id="COG3266">
    <property type="taxonomic scope" value="Bacteria"/>
</dbReference>
<feature type="compositionally biased region" description="Pro residues" evidence="1">
    <location>
        <begin position="15"/>
        <end position="27"/>
    </location>
</feature>
<dbReference type="AlphaFoldDB" id="G2P8V4"/>
<keyword evidence="5" id="KW-1185">Reference proteome</keyword>
<evidence type="ECO:0000256" key="1">
    <source>
        <dbReference type="SAM" id="MobiDB-lite"/>
    </source>
</evidence>
<feature type="compositionally biased region" description="Pro residues" evidence="1">
    <location>
        <begin position="35"/>
        <end position="67"/>
    </location>
</feature>
<feature type="region of interest" description="Disordered" evidence="1">
    <location>
        <begin position="496"/>
        <end position="515"/>
    </location>
</feature>
<feature type="region of interest" description="Disordered" evidence="1">
    <location>
        <begin position="1"/>
        <end position="187"/>
    </location>
</feature>
<dbReference type="Gene3D" id="3.60.10.10">
    <property type="entry name" value="Endonuclease/exonuclease/phosphatase"/>
    <property type="match status" value="1"/>
</dbReference>
<evidence type="ECO:0000256" key="2">
    <source>
        <dbReference type="SAM" id="Phobius"/>
    </source>
</evidence>
<dbReference type="GO" id="GO:0004527">
    <property type="term" value="F:exonuclease activity"/>
    <property type="evidence" value="ECO:0007669"/>
    <property type="project" value="UniProtKB-KW"/>
</dbReference>
<dbReference type="EMBL" id="CP002994">
    <property type="protein sequence ID" value="AEM87408.1"/>
    <property type="molecule type" value="Genomic_DNA"/>
</dbReference>
<dbReference type="eggNOG" id="COG3021">
    <property type="taxonomic scope" value="Bacteria"/>
</dbReference>
<dbReference type="InterPro" id="IPR005135">
    <property type="entry name" value="Endo/exonuclease/phosphatase"/>
</dbReference>
<gene>
    <name evidence="4" type="ORF">Strvi_8085</name>
</gene>
<dbReference type="InterPro" id="IPR036691">
    <property type="entry name" value="Endo/exonu/phosph_ase_sf"/>
</dbReference>
<keyword evidence="4" id="KW-0540">Nuclease</keyword>
<keyword evidence="2" id="KW-0472">Membrane</keyword>
<protein>
    <submittedName>
        <fullName evidence="4">Endonuclease/exonuclease/phosphatase</fullName>
    </submittedName>
</protein>
<feature type="region of interest" description="Disordered" evidence="1">
    <location>
        <begin position="761"/>
        <end position="782"/>
    </location>
</feature>
<feature type="compositionally biased region" description="Basic and acidic residues" evidence="1">
    <location>
        <begin position="149"/>
        <end position="158"/>
    </location>
</feature>
<feature type="transmembrane region" description="Helical" evidence="2">
    <location>
        <begin position="252"/>
        <end position="271"/>
    </location>
</feature>
<dbReference type="KEGG" id="svl:Strvi_8085"/>
<organism evidence="4 5">
    <name type="scientific">Streptomyces violaceusniger (strain Tu 4113)</name>
    <dbReference type="NCBI Taxonomy" id="653045"/>
    <lineage>
        <taxon>Bacteria</taxon>
        <taxon>Bacillati</taxon>
        <taxon>Actinomycetota</taxon>
        <taxon>Actinomycetes</taxon>
        <taxon>Kitasatosporales</taxon>
        <taxon>Streptomycetaceae</taxon>
        <taxon>Streptomyces</taxon>
        <taxon>Streptomyces violaceusniger group</taxon>
    </lineage>
</organism>
<keyword evidence="4" id="KW-0378">Hydrolase</keyword>
<evidence type="ECO:0000313" key="4">
    <source>
        <dbReference type="EMBL" id="AEM87408.1"/>
    </source>
</evidence>
<dbReference type="HOGENOM" id="CLU_358211_0_0_11"/>
<feature type="transmembrane region" description="Helical" evidence="2">
    <location>
        <begin position="196"/>
        <end position="216"/>
    </location>
</feature>
<dbReference type="Pfam" id="PF03372">
    <property type="entry name" value="Exo_endo_phos"/>
    <property type="match status" value="1"/>
</dbReference>
<evidence type="ECO:0000259" key="3">
    <source>
        <dbReference type="Pfam" id="PF03372"/>
    </source>
</evidence>
<dbReference type="GO" id="GO:0004519">
    <property type="term" value="F:endonuclease activity"/>
    <property type="evidence" value="ECO:0007669"/>
    <property type="project" value="UniProtKB-KW"/>
</dbReference>
<reference evidence="4" key="1">
    <citation type="submission" date="2011-08" db="EMBL/GenBank/DDBJ databases">
        <title>Complete sequence of chromosome of Streptomyces violaceusniger Tu 4113.</title>
        <authorList>
            <consortium name="US DOE Joint Genome Institute"/>
            <person name="Lucas S."/>
            <person name="Han J."/>
            <person name="Lapidus A."/>
            <person name="Cheng J.-F."/>
            <person name="Goodwin L."/>
            <person name="Pitluck S."/>
            <person name="Peters L."/>
            <person name="Ivanova N."/>
            <person name="Daligault H."/>
            <person name="Detter J.C."/>
            <person name="Han C."/>
            <person name="Tapia R."/>
            <person name="Land M."/>
            <person name="Hauser L."/>
            <person name="Kyrpides N."/>
            <person name="Ivanova N."/>
            <person name="Pagani I."/>
            <person name="Hagen A."/>
            <person name="Katz L."/>
            <person name="Fiedler H.-P."/>
            <person name="Keasling J."/>
            <person name="Fortman J."/>
            <person name="Woyke T."/>
        </authorList>
    </citation>
    <scope>NUCLEOTIDE SEQUENCE [LARGE SCALE GENOMIC DNA]</scope>
    <source>
        <strain evidence="4">Tu 4113</strain>
    </source>
</reference>
<keyword evidence="4" id="KW-0255">Endonuclease</keyword>
<feature type="transmembrane region" description="Helical" evidence="2">
    <location>
        <begin position="228"/>
        <end position="245"/>
    </location>
</feature>